<feature type="transmembrane region" description="Helical" evidence="1">
    <location>
        <begin position="24"/>
        <end position="45"/>
    </location>
</feature>
<protein>
    <submittedName>
        <fullName evidence="2">Class IIb bacteriocin, lactobin A/cerein 7B family</fullName>
    </submittedName>
</protein>
<comment type="caution">
    <text evidence="2">The sequence shown here is derived from an EMBL/GenBank/DDBJ whole genome shotgun (WGS) entry which is preliminary data.</text>
</comment>
<evidence type="ECO:0000313" key="2">
    <source>
        <dbReference type="EMBL" id="MBO0340895.1"/>
    </source>
</evidence>
<accession>A0ABS3FCL7</accession>
<dbReference type="Proteomes" id="UP000664807">
    <property type="component" value="Unassembled WGS sequence"/>
</dbReference>
<proteinExistence type="predicted"/>
<name>A0ABS3FCL7_9FLAO</name>
<dbReference type="NCBIfam" id="TIGR03949">
    <property type="entry name" value="bact_IIb_cerein"/>
    <property type="match status" value="1"/>
</dbReference>
<keyword evidence="1" id="KW-0812">Transmembrane</keyword>
<reference evidence="2 3" key="1">
    <citation type="submission" date="2021-03" db="EMBL/GenBank/DDBJ databases">
        <title>Muricauda lutimaris sp. nov. and Muricauda ruestringensis sp. nov, two marine members of the Flavobacteriaceae isolated from deep sea sediments of Western Pacific.</title>
        <authorList>
            <person name="Zhao S."/>
            <person name="Liu R."/>
        </authorList>
    </citation>
    <scope>NUCLEOTIDE SEQUENCE [LARGE SCALE GENOMIC DNA]</scope>
    <source>
        <strain evidence="2 3">BC31-3-A3</strain>
    </source>
</reference>
<evidence type="ECO:0000313" key="3">
    <source>
        <dbReference type="Proteomes" id="UP000664807"/>
    </source>
</evidence>
<dbReference type="InterPro" id="IPR023991">
    <property type="entry name" value="Bacteriocin_IIb_lactobn/cerein"/>
</dbReference>
<evidence type="ECO:0000256" key="1">
    <source>
        <dbReference type="SAM" id="Phobius"/>
    </source>
</evidence>
<dbReference type="EMBL" id="JAFLNM010000001">
    <property type="protein sequence ID" value="MBO0340895.1"/>
    <property type="molecule type" value="Genomic_DNA"/>
</dbReference>
<dbReference type="PROSITE" id="PS51257">
    <property type="entry name" value="PROKAR_LIPOPROTEIN"/>
    <property type="match status" value="1"/>
</dbReference>
<gene>
    <name evidence="2" type="ORF">J0654_04525</name>
</gene>
<keyword evidence="1" id="KW-0472">Membrane</keyword>
<organism evidence="2 3">
    <name type="scientific">Flagellimonas profundi</name>
    <dbReference type="NCBI Taxonomy" id="2915620"/>
    <lineage>
        <taxon>Bacteria</taxon>
        <taxon>Pseudomonadati</taxon>
        <taxon>Bacteroidota</taxon>
        <taxon>Flavobacteriia</taxon>
        <taxon>Flavobacteriales</taxon>
        <taxon>Flavobacteriaceae</taxon>
        <taxon>Flagellimonas</taxon>
    </lineage>
</organism>
<sequence length="54" mass="5768">MKNLENFGVLELDAQELNQIKGGVWPIIAAACGIAIAGMAAGYYAGKAYYYSTH</sequence>
<keyword evidence="1" id="KW-1133">Transmembrane helix</keyword>
<dbReference type="RefSeq" id="WP_207026464.1">
    <property type="nucleotide sequence ID" value="NZ_JAFLNM010000001.1"/>
</dbReference>
<keyword evidence="3" id="KW-1185">Reference proteome</keyword>